<feature type="transmembrane region" description="Helical" evidence="1">
    <location>
        <begin position="95"/>
        <end position="113"/>
    </location>
</feature>
<dbReference type="EMBL" id="JAGFNY010000048">
    <property type="protein sequence ID" value="MBW7571066.1"/>
    <property type="molecule type" value="Genomic_DNA"/>
</dbReference>
<keyword evidence="1" id="KW-0472">Membrane</keyword>
<organism evidence="2 3">
    <name type="scientific">Succinivibrio faecicola</name>
    <dbReference type="NCBI Taxonomy" id="2820300"/>
    <lineage>
        <taxon>Bacteria</taxon>
        <taxon>Pseudomonadati</taxon>
        <taxon>Pseudomonadota</taxon>
        <taxon>Gammaproteobacteria</taxon>
        <taxon>Aeromonadales</taxon>
        <taxon>Succinivibrionaceae</taxon>
        <taxon>Succinivibrio</taxon>
    </lineage>
</organism>
<feature type="transmembrane region" description="Helical" evidence="1">
    <location>
        <begin position="285"/>
        <end position="304"/>
    </location>
</feature>
<evidence type="ECO:0000313" key="2">
    <source>
        <dbReference type="EMBL" id="MBW7571066.1"/>
    </source>
</evidence>
<accession>A0ABS7DKI5</accession>
<feature type="transmembrane region" description="Helical" evidence="1">
    <location>
        <begin position="203"/>
        <end position="224"/>
    </location>
</feature>
<comment type="caution">
    <text evidence="2">The sequence shown here is derived from an EMBL/GenBank/DDBJ whole genome shotgun (WGS) entry which is preliminary data.</text>
</comment>
<evidence type="ECO:0000313" key="3">
    <source>
        <dbReference type="Proteomes" id="UP000731465"/>
    </source>
</evidence>
<protein>
    <recommendedName>
        <fullName evidence="4">Glycosyltransferase RgtA/B/C/D-like domain-containing protein</fullName>
    </recommendedName>
</protein>
<evidence type="ECO:0000256" key="1">
    <source>
        <dbReference type="SAM" id="Phobius"/>
    </source>
</evidence>
<dbReference type="Proteomes" id="UP000731465">
    <property type="component" value="Unassembled WGS sequence"/>
</dbReference>
<feature type="transmembrane region" description="Helical" evidence="1">
    <location>
        <begin position="310"/>
        <end position="331"/>
    </location>
</feature>
<evidence type="ECO:0008006" key="4">
    <source>
        <dbReference type="Google" id="ProtNLM"/>
    </source>
</evidence>
<reference evidence="2 3" key="1">
    <citation type="submission" date="2021-03" db="EMBL/GenBank/DDBJ databases">
        <title>Succinivibrio sp. nov. isolated from feces of cow.</title>
        <authorList>
            <person name="Choi J.-Y."/>
        </authorList>
    </citation>
    <scope>NUCLEOTIDE SEQUENCE [LARGE SCALE GENOMIC DNA]</scope>
    <source>
        <strain evidence="2 3">AGMB01872</strain>
    </source>
</reference>
<feature type="transmembrane region" description="Helical" evidence="1">
    <location>
        <begin position="343"/>
        <end position="363"/>
    </location>
</feature>
<keyword evidence="3" id="KW-1185">Reference proteome</keyword>
<feature type="transmembrane region" description="Helical" evidence="1">
    <location>
        <begin position="125"/>
        <end position="144"/>
    </location>
</feature>
<feature type="transmembrane region" description="Helical" evidence="1">
    <location>
        <begin position="62"/>
        <end position="83"/>
    </location>
</feature>
<feature type="transmembrane region" description="Helical" evidence="1">
    <location>
        <begin position="181"/>
        <end position="196"/>
    </location>
</feature>
<name>A0ABS7DKI5_9GAMM</name>
<sequence length="459" mass="51902">MFFAYNIPHFSNDFRYMLIEGTDDRVSSVADIVLSQYRHYFTWGGRTPPHVLAQLLLLSGKLAGAFATALCFVLLIYLVNVLAKGSFVNPLKIESTALLMSFSLLYLCLRNFGEVLFMLVTSCNYLFTTTFVLLILVPFVKALESDKDDSSLSKGFVLKNIFNSLIFLCGLTAGWCNENTGFALCFVTFLYLVYMLRKKKLSAFMVAGFTGMCTGFLILVLSPGNAARMHMMESTGGFDYFSHIFTAIGVFNLSLLENLPLIIAFLYLLFTVYKKGLIKKYKQSIVCTLYLYAIGFVSLSVMIFSPNFPARSATVFTVFTLIASLKLYYILKKEQITVVNRAFFYSYSVIFSLYFLITATNALECLSRLNDEFVQRENSIKEQIANGKTDLVVKPFSVVSSRYIFVGDIHADSNYFANKILSRYYRISSIVRTCDEIKTLPHSDLLIIQSKTVFKCKAN</sequence>
<keyword evidence="1" id="KW-0812">Transmembrane</keyword>
<dbReference type="Pfam" id="PF19528">
    <property type="entry name" value="DUF6056"/>
    <property type="match status" value="1"/>
</dbReference>
<gene>
    <name evidence="2" type="ORF">J5V48_09190</name>
</gene>
<dbReference type="InterPro" id="IPR045691">
    <property type="entry name" value="DUF6056"/>
</dbReference>
<keyword evidence="1" id="KW-1133">Transmembrane helix</keyword>
<feature type="transmembrane region" description="Helical" evidence="1">
    <location>
        <begin position="244"/>
        <end position="273"/>
    </location>
</feature>
<proteinExistence type="predicted"/>